<evidence type="ECO:0000313" key="17">
    <source>
        <dbReference type="EMBL" id="VFK77732.1"/>
    </source>
</evidence>
<dbReference type="InterPro" id="IPR050068">
    <property type="entry name" value="MurA_subfamily"/>
</dbReference>
<comment type="catalytic activity">
    <reaction evidence="12 13">
        <text>phosphoenolpyruvate + UDP-N-acetyl-alpha-D-glucosamine = UDP-N-acetyl-3-O-(1-carboxyvinyl)-alpha-D-glucosamine + phosphate</text>
        <dbReference type="Rhea" id="RHEA:18681"/>
        <dbReference type="ChEBI" id="CHEBI:43474"/>
        <dbReference type="ChEBI" id="CHEBI:57705"/>
        <dbReference type="ChEBI" id="CHEBI:58702"/>
        <dbReference type="ChEBI" id="CHEBI:68483"/>
        <dbReference type="EC" id="2.5.1.7"/>
    </reaction>
</comment>
<comment type="subcellular location">
    <subcellularLocation>
        <location evidence="1 13">Cytoplasm</location>
    </subcellularLocation>
</comment>
<evidence type="ECO:0000256" key="3">
    <source>
        <dbReference type="ARBA" id="ARBA00022490"/>
    </source>
</evidence>
<evidence type="ECO:0000256" key="5">
    <source>
        <dbReference type="ARBA" id="ARBA00022679"/>
    </source>
</evidence>
<dbReference type="PANTHER" id="PTHR43783:SF1">
    <property type="entry name" value="UDP-N-ACETYLGLUCOSAMINE 1-CARBOXYVINYLTRANSFERASE"/>
    <property type="match status" value="1"/>
</dbReference>
<evidence type="ECO:0000313" key="16">
    <source>
        <dbReference type="EMBL" id="VFK43084.1"/>
    </source>
</evidence>
<sequence length="419" mass="44850">MDKLIISGGIPLSGEIRISGAKNAALPILAATLLSDEPVTVGNIPHLHDITTTMELLGQMGVSLVVDERMNIQLDSSTIHEFFAPYELVKTMRASILVLGPLLTRFGRAVVSLPGGCAIGSRPVNLHIEGLRKMGADIQVEGGFIRARASRLKGTHLLMDLVTVTGTENMMMAATLAQGTTVIENAAREPEVVDLASCLSAMGARIEGAGTDTIRIEGVQSLSGTQYDVLPDRIETGTYLVATTITGGRIKVKKTRPATLEAVLEKLKQAGALVETGEDWISLDMRGERPRAVTIHTAPFPAFPTDMQAQFTALNAMSTGTGMISETVFENRFMHIHELQRMGANIRLEGNTAITHGVDHLTAAPVMATDLRASASLVLAGLVAKGDTVVDRIYHIDRGYECIEEKLAQLGASIRRIPG</sequence>
<feature type="binding site" evidence="13">
    <location>
        <position position="328"/>
    </location>
    <ligand>
        <name>UDP-N-acetyl-alpha-D-glucosamine</name>
        <dbReference type="ChEBI" id="CHEBI:57705"/>
    </ligand>
</feature>
<keyword evidence="7 13" id="KW-0573">Peptidoglycan synthesis</keyword>
<dbReference type="PANTHER" id="PTHR43783">
    <property type="entry name" value="UDP-N-ACETYLGLUCOSAMINE 1-CARBOXYVINYLTRANSFERASE"/>
    <property type="match status" value="1"/>
</dbReference>
<proteinExistence type="inferred from homology"/>
<keyword evidence="5 13" id="KW-0808">Transferase</keyword>
<dbReference type="InterPro" id="IPR036968">
    <property type="entry name" value="Enolpyruvate_Tfrase_sf"/>
</dbReference>
<evidence type="ECO:0000256" key="9">
    <source>
        <dbReference type="ARBA" id="ARBA00023316"/>
    </source>
</evidence>
<keyword evidence="8 13" id="KW-0131">Cell cycle</keyword>
<dbReference type="EMBL" id="CAADFR010000009">
    <property type="protein sequence ID" value="VFK37036.1"/>
    <property type="molecule type" value="Genomic_DNA"/>
</dbReference>
<dbReference type="Pfam" id="PF00275">
    <property type="entry name" value="EPSP_synthase"/>
    <property type="match status" value="1"/>
</dbReference>
<dbReference type="EMBL" id="CAADFU010000022">
    <property type="protein sequence ID" value="VFK43084.1"/>
    <property type="molecule type" value="Genomic_DNA"/>
</dbReference>
<feature type="binding site" evidence="13">
    <location>
        <position position="306"/>
    </location>
    <ligand>
        <name>UDP-N-acetyl-alpha-D-glucosamine</name>
        <dbReference type="ChEBI" id="CHEBI:57705"/>
    </ligand>
</feature>
<evidence type="ECO:0000256" key="11">
    <source>
        <dbReference type="ARBA" id="ARBA00038367"/>
    </source>
</evidence>
<comment type="caution">
    <text evidence="13">Lacks conserved residue(s) required for the propagation of feature annotation.</text>
</comment>
<dbReference type="GO" id="GO:0008760">
    <property type="term" value="F:UDP-N-acetylglucosamine 1-carboxyvinyltransferase activity"/>
    <property type="evidence" value="ECO:0007669"/>
    <property type="project" value="UniProtKB-UniRule"/>
</dbReference>
<dbReference type="GO" id="GO:0019277">
    <property type="term" value="P:UDP-N-acetylgalactosamine biosynthetic process"/>
    <property type="evidence" value="ECO:0007669"/>
    <property type="project" value="InterPro"/>
</dbReference>
<evidence type="ECO:0000259" key="14">
    <source>
        <dbReference type="Pfam" id="PF00275"/>
    </source>
</evidence>
<feature type="domain" description="Enolpyruvate transferase" evidence="14">
    <location>
        <begin position="8"/>
        <end position="407"/>
    </location>
</feature>
<dbReference type="InterPro" id="IPR001986">
    <property type="entry name" value="Enolpyruvate_Tfrase_dom"/>
</dbReference>
<evidence type="ECO:0000256" key="2">
    <source>
        <dbReference type="ARBA" id="ARBA00004752"/>
    </source>
</evidence>
<dbReference type="FunFam" id="3.65.10.10:FF:000002">
    <property type="entry name" value="UDP-N-acetylglucosamine 1-carboxyvinyltransferase"/>
    <property type="match status" value="1"/>
</dbReference>
<evidence type="ECO:0000256" key="7">
    <source>
        <dbReference type="ARBA" id="ARBA00022984"/>
    </source>
</evidence>
<dbReference type="InterPro" id="IPR005750">
    <property type="entry name" value="UDP_GlcNAc_COvinyl_MurA"/>
</dbReference>
<reference evidence="16" key="1">
    <citation type="submission" date="2019-02" db="EMBL/GenBank/DDBJ databases">
        <authorList>
            <person name="Gruber-Vodicka R. H."/>
            <person name="Seah K. B. B."/>
        </authorList>
    </citation>
    <scope>NUCLEOTIDE SEQUENCE</scope>
    <source>
        <strain evidence="17">BECK_S127</strain>
        <strain evidence="16">BECK_S1320</strain>
        <strain evidence="15">BECK_S1321</strain>
    </source>
</reference>
<keyword evidence="10 13" id="KW-0670">Pyruvate</keyword>
<evidence type="ECO:0000256" key="1">
    <source>
        <dbReference type="ARBA" id="ARBA00004496"/>
    </source>
</evidence>
<dbReference type="EC" id="2.5.1.7" evidence="13"/>
<dbReference type="GO" id="GO:0005737">
    <property type="term" value="C:cytoplasm"/>
    <property type="evidence" value="ECO:0007669"/>
    <property type="project" value="UniProtKB-SubCell"/>
</dbReference>
<organism evidence="16">
    <name type="scientific">Candidatus Kentrum sp. SD</name>
    <dbReference type="NCBI Taxonomy" id="2126332"/>
    <lineage>
        <taxon>Bacteria</taxon>
        <taxon>Pseudomonadati</taxon>
        <taxon>Pseudomonadota</taxon>
        <taxon>Gammaproteobacteria</taxon>
        <taxon>Candidatus Kentrum</taxon>
    </lineage>
</organism>
<dbReference type="NCBIfam" id="TIGR01072">
    <property type="entry name" value="murA"/>
    <property type="match status" value="1"/>
</dbReference>
<comment type="similarity">
    <text evidence="11 13">Belongs to the EPSP synthase family. MurA subfamily.</text>
</comment>
<evidence type="ECO:0000313" key="15">
    <source>
        <dbReference type="EMBL" id="VFK37036.1"/>
    </source>
</evidence>
<gene>
    <name evidence="13" type="primary">murA</name>
    <name evidence="17" type="ORF">BECKSD772D_GA0070982_100161</name>
    <name evidence="16" type="ORF">BECKSD772E_GA0070983_102217</name>
    <name evidence="15" type="ORF">BECKSD772F_GA0070984_100917</name>
</gene>
<protein>
    <recommendedName>
        <fullName evidence="13">UDP-N-acetylglucosamine 1-carboxyvinyltransferase</fullName>
        <ecNumber evidence="13">2.5.1.7</ecNumber>
    </recommendedName>
    <alternativeName>
        <fullName evidence="13">Enoylpyruvate transferase</fullName>
    </alternativeName>
    <alternativeName>
        <fullName evidence="13">UDP-N-acetylglucosamine enolpyruvyl transferase</fullName>
        <shortName evidence="13">EPT</shortName>
    </alternativeName>
</protein>
<dbReference type="AlphaFoldDB" id="A0A450YNF4"/>
<keyword evidence="4 13" id="KW-0132">Cell division</keyword>
<dbReference type="CDD" id="cd01555">
    <property type="entry name" value="UdpNAET"/>
    <property type="match status" value="1"/>
</dbReference>
<keyword evidence="9 13" id="KW-0961">Cell wall biogenesis/degradation</keyword>
<feature type="binding site" evidence="13">
    <location>
        <position position="93"/>
    </location>
    <ligand>
        <name>UDP-N-acetyl-alpha-D-glucosamine</name>
        <dbReference type="ChEBI" id="CHEBI:57705"/>
    </ligand>
</feature>
<dbReference type="SUPFAM" id="SSF55205">
    <property type="entry name" value="EPT/RTPC-like"/>
    <property type="match status" value="1"/>
</dbReference>
<evidence type="ECO:0000256" key="13">
    <source>
        <dbReference type="HAMAP-Rule" id="MF_00111"/>
    </source>
</evidence>
<keyword evidence="6 13" id="KW-0133">Cell shape</keyword>
<comment type="pathway">
    <text evidence="2 13">Cell wall biogenesis; peptidoglycan biosynthesis.</text>
</comment>
<evidence type="ECO:0000256" key="8">
    <source>
        <dbReference type="ARBA" id="ARBA00023306"/>
    </source>
</evidence>
<dbReference type="NCBIfam" id="NF006873">
    <property type="entry name" value="PRK09369.1"/>
    <property type="match status" value="1"/>
</dbReference>
<feature type="binding site" evidence="13">
    <location>
        <begin position="22"/>
        <end position="23"/>
    </location>
    <ligand>
        <name>phosphoenolpyruvate</name>
        <dbReference type="ChEBI" id="CHEBI:58702"/>
    </ligand>
</feature>
<dbReference type="Gene3D" id="3.65.10.10">
    <property type="entry name" value="Enolpyruvate transferase domain"/>
    <property type="match status" value="2"/>
</dbReference>
<keyword evidence="3 13" id="KW-0963">Cytoplasm</keyword>
<dbReference type="GO" id="GO:0009252">
    <property type="term" value="P:peptidoglycan biosynthetic process"/>
    <property type="evidence" value="ECO:0007669"/>
    <property type="project" value="UniProtKB-UniRule"/>
</dbReference>
<evidence type="ECO:0000256" key="4">
    <source>
        <dbReference type="ARBA" id="ARBA00022618"/>
    </source>
</evidence>
<dbReference type="GO" id="GO:0071555">
    <property type="term" value="P:cell wall organization"/>
    <property type="evidence" value="ECO:0007669"/>
    <property type="project" value="UniProtKB-KW"/>
</dbReference>
<evidence type="ECO:0000256" key="12">
    <source>
        <dbReference type="ARBA" id="ARBA00047527"/>
    </source>
</evidence>
<dbReference type="EMBL" id="CAADHB010000001">
    <property type="protein sequence ID" value="VFK77732.1"/>
    <property type="molecule type" value="Genomic_DNA"/>
</dbReference>
<evidence type="ECO:0000256" key="6">
    <source>
        <dbReference type="ARBA" id="ARBA00022960"/>
    </source>
</evidence>
<dbReference type="GO" id="GO:0051301">
    <property type="term" value="P:cell division"/>
    <property type="evidence" value="ECO:0007669"/>
    <property type="project" value="UniProtKB-KW"/>
</dbReference>
<dbReference type="InterPro" id="IPR013792">
    <property type="entry name" value="RNA3'P_cycl/enolpyr_Trfase_a/b"/>
</dbReference>
<dbReference type="UniPathway" id="UPA00219"/>
<comment type="function">
    <text evidence="13">Cell wall formation. Adds enolpyruvyl to UDP-N-acetylglucosamine.</text>
</comment>
<dbReference type="HAMAP" id="MF_00111">
    <property type="entry name" value="MurA"/>
    <property type="match status" value="1"/>
</dbReference>
<feature type="active site" description="Proton donor" evidence="13">
    <location>
        <position position="117"/>
    </location>
</feature>
<dbReference type="GO" id="GO:0008360">
    <property type="term" value="P:regulation of cell shape"/>
    <property type="evidence" value="ECO:0007669"/>
    <property type="project" value="UniProtKB-KW"/>
</dbReference>
<evidence type="ECO:0000256" key="10">
    <source>
        <dbReference type="ARBA" id="ARBA00023317"/>
    </source>
</evidence>
<name>A0A450YNF4_9GAMM</name>
<accession>A0A450YNF4</accession>
<feature type="modified residue" description="2-(S-cysteinyl)pyruvic acid O-phosphothioketal" evidence="13">
    <location>
        <position position="117"/>
    </location>
</feature>